<dbReference type="PANTHER" id="PTHR33987">
    <property type="entry name" value="CALCINEURIN-LIKE METALLO-PHOSPHOESTERASE SUPERFAMILY PROTEIN"/>
    <property type="match status" value="1"/>
</dbReference>
<dbReference type="GeneID" id="94334759"/>
<accession>A0AAD9PM78</accession>
<dbReference type="SUPFAM" id="SSF56300">
    <property type="entry name" value="Metallo-dependent phosphatases"/>
    <property type="match status" value="1"/>
</dbReference>
<dbReference type="RefSeq" id="XP_067804303.1">
    <property type="nucleotide sequence ID" value="XM_067945512.1"/>
</dbReference>
<dbReference type="EMBL" id="JALLKP010000001">
    <property type="protein sequence ID" value="KAK2197461.1"/>
    <property type="molecule type" value="Genomic_DNA"/>
</dbReference>
<organism evidence="3 4">
    <name type="scientific">Babesia duncani</name>
    <dbReference type="NCBI Taxonomy" id="323732"/>
    <lineage>
        <taxon>Eukaryota</taxon>
        <taxon>Sar</taxon>
        <taxon>Alveolata</taxon>
        <taxon>Apicomplexa</taxon>
        <taxon>Aconoidasida</taxon>
        <taxon>Piroplasmida</taxon>
        <taxon>Babesiidae</taxon>
        <taxon>Babesia</taxon>
    </lineage>
</organism>
<keyword evidence="1" id="KW-0812">Transmembrane</keyword>
<dbReference type="Pfam" id="PF09423">
    <property type="entry name" value="PhoD"/>
    <property type="match status" value="1"/>
</dbReference>
<protein>
    <submittedName>
        <fullName evidence="3">Bifunctional PhoD-like superfamily/Metallo-dependent phosphatase-like/PhoD-like phosphatase</fullName>
    </submittedName>
</protein>
<dbReference type="Proteomes" id="UP001214638">
    <property type="component" value="Unassembled WGS sequence"/>
</dbReference>
<evidence type="ECO:0000313" key="4">
    <source>
        <dbReference type="Proteomes" id="UP001214638"/>
    </source>
</evidence>
<feature type="transmembrane region" description="Helical" evidence="1">
    <location>
        <begin position="307"/>
        <end position="333"/>
    </location>
</feature>
<feature type="domain" description="PhoD-like phosphatase metallophosphatase" evidence="2">
    <location>
        <begin position="55"/>
        <end position="200"/>
    </location>
</feature>
<keyword evidence="1" id="KW-1133">Transmembrane helix</keyword>
<proteinExistence type="predicted"/>
<keyword evidence="4" id="KW-1185">Reference proteome</keyword>
<dbReference type="KEGG" id="bdw:94334759"/>
<dbReference type="InterPro" id="IPR018946">
    <property type="entry name" value="PhoD-like_MPP"/>
</dbReference>
<reference evidence="3" key="1">
    <citation type="journal article" date="2023" name="Nat. Microbiol.">
        <title>Babesia duncani multi-omics identifies virulence factors and drug targets.</title>
        <authorList>
            <person name="Singh P."/>
            <person name="Lonardi S."/>
            <person name="Liang Q."/>
            <person name="Vydyam P."/>
            <person name="Khabirova E."/>
            <person name="Fang T."/>
            <person name="Gihaz S."/>
            <person name="Thekkiniath J."/>
            <person name="Munshi M."/>
            <person name="Abel S."/>
            <person name="Ciampossin L."/>
            <person name="Batugedara G."/>
            <person name="Gupta M."/>
            <person name="Lu X.M."/>
            <person name="Lenz T."/>
            <person name="Chakravarty S."/>
            <person name="Cornillot E."/>
            <person name="Hu Y."/>
            <person name="Ma W."/>
            <person name="Gonzalez L.M."/>
            <person name="Sanchez S."/>
            <person name="Estrada K."/>
            <person name="Sanchez-Flores A."/>
            <person name="Montero E."/>
            <person name="Harb O.S."/>
            <person name="Le Roch K.G."/>
            <person name="Mamoun C.B."/>
        </authorList>
    </citation>
    <scope>NUCLEOTIDE SEQUENCE</scope>
    <source>
        <strain evidence="3">WA1</strain>
    </source>
</reference>
<name>A0AAD9PM78_9APIC</name>
<dbReference type="PANTHER" id="PTHR33987:SF1">
    <property type="entry name" value="CALCINEURIN-LIKE METALLO-PHOSPHOESTERASE SUPERFAMILY PROTEIN"/>
    <property type="match status" value="1"/>
</dbReference>
<comment type="caution">
    <text evidence="3">The sequence shown here is derived from an EMBL/GenBank/DDBJ whole genome shotgun (WGS) entry which is preliminary data.</text>
</comment>
<evidence type="ECO:0000256" key="1">
    <source>
        <dbReference type="SAM" id="Phobius"/>
    </source>
</evidence>
<evidence type="ECO:0000259" key="2">
    <source>
        <dbReference type="Pfam" id="PF09423"/>
    </source>
</evidence>
<evidence type="ECO:0000313" key="3">
    <source>
        <dbReference type="EMBL" id="KAK2197461.1"/>
    </source>
</evidence>
<dbReference type="InterPro" id="IPR038607">
    <property type="entry name" value="PhoD-like_sf"/>
</dbReference>
<keyword evidence="1" id="KW-0472">Membrane</keyword>
<dbReference type="AlphaFoldDB" id="A0AAD9PM78"/>
<dbReference type="Gene3D" id="3.60.21.70">
    <property type="entry name" value="PhoD-like phosphatase"/>
    <property type="match status" value="1"/>
</dbReference>
<gene>
    <name evidence="3" type="ORF">BdWA1_000461</name>
</gene>
<sequence>MHCPIPGVNDGHDNYPHKEDARQQHCDFFKVPKDHPRRKRNGAYYSLEYRDPENEGNIVKVIVLDVRYNRQCYYSCLCNICTISKWPSVRVFFMRLLQHVTGIGCEHRGDTLGEEQWKWLEGQLTDSNAAAHILVSSMQVFSTLPVTETWGLLPHAKKRLAELLKATRPRNLVVLSGDVHYGEIMESHGLVEITSSSLTHSLKELESGKSVFKMLMHYAFCLVLSMYKEHNSTMTQQSKVCLAIHTQVTCTGNMSIRISLFTKYGMEYMYTLRRNHDPYEPYNRATEPGSFLNNVYIIKCTSWPYKILVFMTIFIIISWSIQIALIISWGLIWGHQGMRGHGKEL</sequence>
<dbReference type="InterPro" id="IPR029052">
    <property type="entry name" value="Metallo-depent_PP-like"/>
</dbReference>